<proteinExistence type="inferred from homology"/>
<dbReference type="NCBIfam" id="TIGR00094">
    <property type="entry name" value="tRNA_TruD_broad"/>
    <property type="match status" value="1"/>
</dbReference>
<dbReference type="InterPro" id="IPR020103">
    <property type="entry name" value="PsdUridine_synth_cat_dom_sf"/>
</dbReference>
<dbReference type="GO" id="GO:0009982">
    <property type="term" value="F:pseudouridine synthase activity"/>
    <property type="evidence" value="ECO:0007669"/>
    <property type="project" value="InterPro"/>
</dbReference>
<dbReference type="GO" id="GO:0008033">
    <property type="term" value="P:tRNA processing"/>
    <property type="evidence" value="ECO:0007669"/>
    <property type="project" value="UniProtKB-KW"/>
</dbReference>
<evidence type="ECO:0000313" key="8">
    <source>
        <dbReference type="RefSeq" id="XP_055883681.1"/>
    </source>
</evidence>
<keyword evidence="3" id="KW-0413">Isomerase</keyword>
<evidence type="ECO:0000256" key="4">
    <source>
        <dbReference type="ARBA" id="ARBA00036943"/>
    </source>
</evidence>
<evidence type="ECO:0000313" key="7">
    <source>
        <dbReference type="Proteomes" id="UP001165740"/>
    </source>
</evidence>
<dbReference type="FunFam" id="3.30.2350.20:FF:000003">
    <property type="entry name" value="Pseudouridylate synthase 7 homolog"/>
    <property type="match status" value="1"/>
</dbReference>
<evidence type="ECO:0000256" key="2">
    <source>
        <dbReference type="ARBA" id="ARBA00022694"/>
    </source>
</evidence>
<dbReference type="GO" id="GO:0001522">
    <property type="term" value="P:pseudouridine synthesis"/>
    <property type="evidence" value="ECO:0007669"/>
    <property type="project" value="InterPro"/>
</dbReference>
<dbReference type="Proteomes" id="UP001165740">
    <property type="component" value="Chromosome 4"/>
</dbReference>
<dbReference type="PANTHER" id="PTHR13326:SF31">
    <property type="entry name" value="PSEUDOURIDYLATE SYNTHASE 7 HOMOLOG"/>
    <property type="match status" value="1"/>
</dbReference>
<reference evidence="8 9" key="1">
    <citation type="submission" date="2025-04" db="UniProtKB">
        <authorList>
            <consortium name="RefSeq"/>
        </authorList>
    </citation>
    <scope>IDENTIFICATION</scope>
</reference>
<evidence type="ECO:0000313" key="9">
    <source>
        <dbReference type="RefSeq" id="XP_055883682.1"/>
    </source>
</evidence>
<feature type="domain" description="TRUD" evidence="6">
    <location>
        <begin position="338"/>
        <end position="548"/>
    </location>
</feature>
<dbReference type="PANTHER" id="PTHR13326">
    <property type="entry name" value="TRNA PSEUDOURIDINE SYNTHASE D"/>
    <property type="match status" value="1"/>
</dbReference>
<dbReference type="RefSeq" id="XP_055883682.1">
    <property type="nucleotide sequence ID" value="XM_056027707.1"/>
</dbReference>
<accession>A0A9W3A8L2</accession>
<dbReference type="RefSeq" id="XP_055883681.1">
    <property type="nucleotide sequence ID" value="XM_056027706.1"/>
</dbReference>
<dbReference type="InterPro" id="IPR011760">
    <property type="entry name" value="PsdUridine_synth_TruD_insert"/>
</dbReference>
<dbReference type="GO" id="GO:0005634">
    <property type="term" value="C:nucleus"/>
    <property type="evidence" value="ECO:0007669"/>
    <property type="project" value="TreeGrafter"/>
</dbReference>
<dbReference type="CDD" id="cd02576">
    <property type="entry name" value="PseudoU_synth_ScPUS7"/>
    <property type="match status" value="1"/>
</dbReference>
<dbReference type="GeneID" id="106062282"/>
<evidence type="ECO:0000256" key="3">
    <source>
        <dbReference type="ARBA" id="ARBA00023235"/>
    </source>
</evidence>
<dbReference type="SUPFAM" id="SSF55120">
    <property type="entry name" value="Pseudouridine synthase"/>
    <property type="match status" value="1"/>
</dbReference>
<sequence>MDNILQDSTRDVEEDSEPICKKAKLSNGKTNADAVIQLESNSEEASKESIRSNDIGISVEVPPAEKLLPLTESQAGITEYLSDHEGFSAIIKQRYSDFIVHEIDKEGNVVQLTDLAVPEDDQHEETAPETEKVTESCPEITEDILMKLDQLANSGDKKSTVDVVAPEDKERRTQIHLIIKKRFPQLETKTVDKDGQKFIQALLRSGNSRGSNNEEWPKSKKACQFVKFVLYKENKDTMDALGLISKLLKVKEGLFQYAGTKDKRAKTTQEVTANRIHPKKLAFLNKMLRNMAVGNFRYVKEPLKLGQLSGNEFTIVLRNVQASPEKVDTVLASLKSEGFINYYGMQRFGTTSVPTHKVGSALLHGDWEKAIDLILMPRDAQLSKDEFQKKWKETHDPKATLELTPRYCGLERNLLSALVKNMKPFNALEKIARNTRMLYVHSYQAYVWNQMVSKRMKELGKKVVIGDLVLPRDSDQEIPISVTQDNLASFTLQDVVLPLPGYDIIYPNNDVKDWYKKTLEADGLDMNNMKRPQKDYSLPGAYRHVVVQPSLVSWSHQPYDDYTLPLVLSDLDLVKEVEPPQNTSEGKLKSVILTLRLPTSCYATMALREALRVDTSSAHQTTLNVLS</sequence>
<dbReference type="OrthoDB" id="447290at2759"/>
<comment type="catalytic activity">
    <reaction evidence="4">
        <text>a uridine in tRNA = a pseudouridine in tRNA</text>
        <dbReference type="Rhea" id="RHEA:54572"/>
        <dbReference type="Rhea" id="RHEA-COMP:13339"/>
        <dbReference type="Rhea" id="RHEA-COMP:13934"/>
        <dbReference type="ChEBI" id="CHEBI:65314"/>
        <dbReference type="ChEBI" id="CHEBI:65315"/>
    </reaction>
</comment>
<evidence type="ECO:0000259" key="6">
    <source>
        <dbReference type="PROSITE" id="PS50984"/>
    </source>
</evidence>
<gene>
    <name evidence="8 9" type="primary">LOC106062282</name>
</gene>
<name>A0A9W3A8L2_BIOGL</name>
<evidence type="ECO:0000256" key="1">
    <source>
        <dbReference type="ARBA" id="ARBA00007953"/>
    </source>
</evidence>
<dbReference type="PROSITE" id="PS50984">
    <property type="entry name" value="TRUD"/>
    <property type="match status" value="1"/>
</dbReference>
<dbReference type="GO" id="GO:0003723">
    <property type="term" value="F:RNA binding"/>
    <property type="evidence" value="ECO:0007669"/>
    <property type="project" value="InterPro"/>
</dbReference>
<keyword evidence="7" id="KW-1185">Reference proteome</keyword>
<evidence type="ECO:0000256" key="5">
    <source>
        <dbReference type="SAM" id="MobiDB-lite"/>
    </source>
</evidence>
<feature type="region of interest" description="Disordered" evidence="5">
    <location>
        <begin position="1"/>
        <end position="24"/>
    </location>
</feature>
<keyword evidence="2" id="KW-0819">tRNA processing</keyword>
<dbReference type="Pfam" id="PF01142">
    <property type="entry name" value="TruD"/>
    <property type="match status" value="1"/>
</dbReference>
<protein>
    <submittedName>
        <fullName evidence="8 9">Pseudouridylate synthase 7 homolog</fullName>
    </submittedName>
</protein>
<dbReference type="InterPro" id="IPR042214">
    <property type="entry name" value="TruD_catalytic"/>
</dbReference>
<dbReference type="InterPro" id="IPR001656">
    <property type="entry name" value="PsdUridine_synth_TruD"/>
</dbReference>
<organism evidence="7 9">
    <name type="scientific">Biomphalaria glabrata</name>
    <name type="common">Bloodfluke planorb</name>
    <name type="synonym">Freshwater snail</name>
    <dbReference type="NCBI Taxonomy" id="6526"/>
    <lineage>
        <taxon>Eukaryota</taxon>
        <taxon>Metazoa</taxon>
        <taxon>Spiralia</taxon>
        <taxon>Lophotrochozoa</taxon>
        <taxon>Mollusca</taxon>
        <taxon>Gastropoda</taxon>
        <taxon>Heterobranchia</taxon>
        <taxon>Euthyneura</taxon>
        <taxon>Panpulmonata</taxon>
        <taxon>Hygrophila</taxon>
        <taxon>Lymnaeoidea</taxon>
        <taxon>Planorbidae</taxon>
        <taxon>Biomphalaria</taxon>
    </lineage>
</organism>
<dbReference type="AlphaFoldDB" id="A0A9W3A8L2"/>
<dbReference type="PIRSF" id="PIRSF037016">
    <property type="entry name" value="Pseudouridin_synth_euk_prd"/>
    <property type="match status" value="1"/>
</dbReference>
<dbReference type="Gene3D" id="3.30.2350.20">
    <property type="entry name" value="TruD, catalytic domain"/>
    <property type="match status" value="2"/>
</dbReference>
<dbReference type="OMA" id="WINYFGH"/>
<comment type="similarity">
    <text evidence="1">Belongs to the pseudouridine synthase TruD family.</text>
</comment>